<dbReference type="RefSeq" id="WP_154738786.1">
    <property type="nucleotide sequence ID" value="NZ_WMBQ01000001.1"/>
</dbReference>
<keyword evidence="3" id="KW-1185">Reference proteome</keyword>
<evidence type="ECO:0000313" key="2">
    <source>
        <dbReference type="EMBL" id="MTD94353.1"/>
    </source>
</evidence>
<feature type="signal peptide" evidence="1">
    <location>
        <begin position="1"/>
        <end position="20"/>
    </location>
</feature>
<proteinExistence type="predicted"/>
<gene>
    <name evidence="2" type="ORF">GIW81_08400</name>
</gene>
<organism evidence="2 3">
    <name type="scientific">Hyphomicrobium album</name>
    <dbReference type="NCBI Taxonomy" id="2665159"/>
    <lineage>
        <taxon>Bacteria</taxon>
        <taxon>Pseudomonadati</taxon>
        <taxon>Pseudomonadota</taxon>
        <taxon>Alphaproteobacteria</taxon>
        <taxon>Hyphomicrobiales</taxon>
        <taxon>Hyphomicrobiaceae</taxon>
        <taxon>Hyphomicrobium</taxon>
    </lineage>
</organism>
<feature type="chain" id="PRO_5026203440" description="Rap1a immunity protein domain-containing protein" evidence="1">
    <location>
        <begin position="21"/>
        <end position="118"/>
    </location>
</feature>
<comment type="caution">
    <text evidence="2">The sequence shown here is derived from an EMBL/GenBank/DDBJ whole genome shotgun (WGS) entry which is preliminary data.</text>
</comment>
<protein>
    <recommendedName>
        <fullName evidence="4">Rap1a immunity protein domain-containing protein</fullName>
    </recommendedName>
</protein>
<dbReference type="AlphaFoldDB" id="A0A6I3KJ08"/>
<dbReference type="Proteomes" id="UP000440694">
    <property type="component" value="Unassembled WGS sequence"/>
</dbReference>
<accession>A0A6I3KJ08</accession>
<keyword evidence="1" id="KW-0732">Signal</keyword>
<evidence type="ECO:0008006" key="4">
    <source>
        <dbReference type="Google" id="ProtNLM"/>
    </source>
</evidence>
<evidence type="ECO:0000256" key="1">
    <source>
        <dbReference type="SAM" id="SignalP"/>
    </source>
</evidence>
<evidence type="ECO:0000313" key="3">
    <source>
        <dbReference type="Proteomes" id="UP000440694"/>
    </source>
</evidence>
<sequence>MLSRKALAIASLCTIVCTQAGIAEEGFKSSEFLGLSVEKQRGYISTAATAAGVIANLNRAGQAKCIDDWVGQYSASGYQPVIAAMKKLPDYHPMAVTLTVIEKACGEFRYAKATAASP</sequence>
<name>A0A6I3KJ08_9HYPH</name>
<reference evidence="2 3" key="1">
    <citation type="submission" date="2019-11" db="EMBL/GenBank/DDBJ databases">
        <title>Identification of a novel strain.</title>
        <authorList>
            <person name="Xu Q."/>
            <person name="Wang G."/>
        </authorList>
    </citation>
    <scope>NUCLEOTIDE SEQUENCE [LARGE SCALE GENOMIC DNA]</scope>
    <source>
        <strain evidence="3">xq</strain>
    </source>
</reference>
<dbReference type="EMBL" id="WMBQ01000001">
    <property type="protein sequence ID" value="MTD94353.1"/>
    <property type="molecule type" value="Genomic_DNA"/>
</dbReference>